<dbReference type="AlphaFoldDB" id="A0A0K0EWQ4"/>
<organism evidence="2 3">
    <name type="scientific">Strongyloides venezuelensis</name>
    <name type="common">Threadworm</name>
    <dbReference type="NCBI Taxonomy" id="75913"/>
    <lineage>
        <taxon>Eukaryota</taxon>
        <taxon>Metazoa</taxon>
        <taxon>Ecdysozoa</taxon>
        <taxon>Nematoda</taxon>
        <taxon>Chromadorea</taxon>
        <taxon>Rhabditida</taxon>
        <taxon>Tylenchina</taxon>
        <taxon>Panagrolaimomorpha</taxon>
        <taxon>Strongyloidoidea</taxon>
        <taxon>Strongyloididae</taxon>
        <taxon>Strongyloides</taxon>
    </lineage>
</organism>
<dbReference type="WBParaSite" id="SVE_0095800.1">
    <property type="protein sequence ID" value="SVE_0095800.1"/>
    <property type="gene ID" value="SVE_0095800"/>
</dbReference>
<proteinExistence type="predicted"/>
<name>A0A0K0EWQ4_STRVS</name>
<feature type="transmembrane region" description="Helical" evidence="1">
    <location>
        <begin position="75"/>
        <end position="100"/>
    </location>
</feature>
<keyword evidence="1" id="KW-1133">Transmembrane helix</keyword>
<evidence type="ECO:0000256" key="1">
    <source>
        <dbReference type="SAM" id="Phobius"/>
    </source>
</evidence>
<sequence>MEVSSVFLHIRTISMLSGYAKDICENHRIIQIINVIPYVDYVLFMMFFKMFNFSIGVQVWQISFILINKNLVHSFYFVVGFYGGLFFIVFNTILIFRLLVSDGFFSEKLRIFASIDRDNAQTEYKKE</sequence>
<protein>
    <submittedName>
        <fullName evidence="3">7TM_GPCR_Srx domain-containing protein</fullName>
    </submittedName>
</protein>
<reference evidence="3" key="2">
    <citation type="submission" date="2015-08" db="UniProtKB">
        <authorList>
            <consortium name="WormBaseParasite"/>
        </authorList>
    </citation>
    <scope>IDENTIFICATION</scope>
</reference>
<keyword evidence="1" id="KW-0812">Transmembrane</keyword>
<reference evidence="2" key="1">
    <citation type="submission" date="2014-07" db="EMBL/GenBank/DDBJ databases">
        <authorList>
            <person name="Martin A.A"/>
            <person name="De Silva N."/>
        </authorList>
    </citation>
    <scope>NUCLEOTIDE SEQUENCE</scope>
</reference>
<evidence type="ECO:0000313" key="3">
    <source>
        <dbReference type="WBParaSite" id="SVE_0095800.1"/>
    </source>
</evidence>
<keyword evidence="2" id="KW-1185">Reference proteome</keyword>
<dbReference type="Proteomes" id="UP000035680">
    <property type="component" value="Unassembled WGS sequence"/>
</dbReference>
<feature type="transmembrane region" description="Helical" evidence="1">
    <location>
        <begin position="38"/>
        <end position="63"/>
    </location>
</feature>
<keyword evidence="1" id="KW-0472">Membrane</keyword>
<accession>A0A0K0EWQ4</accession>
<evidence type="ECO:0000313" key="2">
    <source>
        <dbReference type="Proteomes" id="UP000035680"/>
    </source>
</evidence>